<evidence type="ECO:0000256" key="6">
    <source>
        <dbReference type="ARBA" id="ARBA00022917"/>
    </source>
</evidence>
<dbReference type="EMBL" id="JACQWF010000044">
    <property type="protein sequence ID" value="MBI4594931.1"/>
    <property type="molecule type" value="Genomic_DNA"/>
</dbReference>
<reference evidence="14" key="1">
    <citation type="submission" date="2020-07" db="EMBL/GenBank/DDBJ databases">
        <title>Huge and variable diversity of episymbiotic CPR bacteria and DPANN archaea in groundwater ecosystems.</title>
        <authorList>
            <person name="He C.Y."/>
            <person name="Keren R."/>
            <person name="Whittaker M."/>
            <person name="Farag I.F."/>
            <person name="Doudna J."/>
            <person name="Cate J.H.D."/>
            <person name="Banfield J.F."/>
        </authorList>
    </citation>
    <scope>NUCLEOTIDE SEQUENCE</scope>
    <source>
        <strain evidence="14">NC_groundwater_1482_Ag_S-0.65um_47_24</strain>
    </source>
</reference>
<dbReference type="HAMAP" id="MF_02002">
    <property type="entry name" value="Ile_tRNA_synth_type1"/>
    <property type="match status" value="1"/>
</dbReference>
<dbReference type="InterPro" id="IPR013155">
    <property type="entry name" value="M/V/L/I-tRNA-synth_anticd-bd"/>
</dbReference>
<dbReference type="InterPro" id="IPR002300">
    <property type="entry name" value="aa-tRNA-synth_Ia"/>
</dbReference>
<dbReference type="InterPro" id="IPR001412">
    <property type="entry name" value="aa-tRNA-synth_I_CS"/>
</dbReference>
<comment type="function">
    <text evidence="8 10">Catalyzes the attachment of isoleucine to tRNA(Ile). As IleRS can inadvertently accommodate and process structurally similar amino acids such as valine, to avoid such errors it has two additional distinct tRNA(Ile)-dependent editing activities. One activity is designated as 'pretransfer' editing and involves the hydrolysis of activated Val-AMP. The other activity is designated 'posttransfer' editing and involves deacylation of mischarged Val-tRNA(Ile).</text>
</comment>
<comment type="caution">
    <text evidence="14">The sequence shown here is derived from an EMBL/GenBank/DDBJ whole genome shotgun (WGS) entry which is preliminary data.</text>
</comment>
<evidence type="ECO:0000256" key="2">
    <source>
        <dbReference type="ARBA" id="ARBA00022490"/>
    </source>
</evidence>
<dbReference type="FunFam" id="1.10.730.20:FF:000001">
    <property type="entry name" value="Isoleucine--tRNA ligase"/>
    <property type="match status" value="1"/>
</dbReference>
<feature type="binding site" evidence="10">
    <location>
        <position position="901"/>
    </location>
    <ligand>
        <name>Zn(2+)</name>
        <dbReference type="ChEBI" id="CHEBI:29105"/>
    </ligand>
</feature>
<evidence type="ECO:0000256" key="5">
    <source>
        <dbReference type="ARBA" id="ARBA00022840"/>
    </source>
</evidence>
<dbReference type="InterPro" id="IPR033708">
    <property type="entry name" value="Anticodon_Ile_BEm"/>
</dbReference>
<comment type="cofactor">
    <cofactor evidence="10">
        <name>Zn(2+)</name>
        <dbReference type="ChEBI" id="CHEBI:29105"/>
    </cofactor>
    <text evidence="10">Binds 1 zinc ion per subunit.</text>
</comment>
<keyword evidence="2 10" id="KW-0963">Cytoplasm</keyword>
<dbReference type="SUPFAM" id="SSF47323">
    <property type="entry name" value="Anticodon-binding domain of a subclass of class I aminoacyl-tRNA synthetases"/>
    <property type="match status" value="1"/>
</dbReference>
<dbReference type="InterPro" id="IPR002301">
    <property type="entry name" value="Ile-tRNA-ligase"/>
</dbReference>
<dbReference type="InterPro" id="IPR050081">
    <property type="entry name" value="Ile-tRNA_ligase"/>
</dbReference>
<evidence type="ECO:0000256" key="4">
    <source>
        <dbReference type="ARBA" id="ARBA00022741"/>
    </source>
</evidence>
<dbReference type="Pfam" id="PF00133">
    <property type="entry name" value="tRNA-synt_1"/>
    <property type="match status" value="1"/>
</dbReference>
<dbReference type="InterPro" id="IPR009008">
    <property type="entry name" value="Val/Leu/Ile-tRNA-synth_edit"/>
</dbReference>
<dbReference type="GO" id="GO:0005829">
    <property type="term" value="C:cytosol"/>
    <property type="evidence" value="ECO:0007669"/>
    <property type="project" value="TreeGrafter"/>
</dbReference>
<name>A0A933LQ33_UNCTE</name>
<dbReference type="InterPro" id="IPR014729">
    <property type="entry name" value="Rossmann-like_a/b/a_fold"/>
</dbReference>
<comment type="domain">
    <text evidence="10">IleRS has two distinct active sites: one for aminoacylation and one for editing. The misactivated valine is translocated from the active site to the editing site, which sterically excludes the correctly activated isoleucine. The single editing site contains two valyl binding pockets, one specific for each substrate (Val-AMP or Val-tRNA(Ile)).</text>
</comment>
<evidence type="ECO:0000256" key="3">
    <source>
        <dbReference type="ARBA" id="ARBA00022598"/>
    </source>
</evidence>
<comment type="catalytic activity">
    <reaction evidence="9 10">
        <text>tRNA(Ile) + L-isoleucine + ATP = L-isoleucyl-tRNA(Ile) + AMP + diphosphate</text>
        <dbReference type="Rhea" id="RHEA:11060"/>
        <dbReference type="Rhea" id="RHEA-COMP:9666"/>
        <dbReference type="Rhea" id="RHEA-COMP:9695"/>
        <dbReference type="ChEBI" id="CHEBI:30616"/>
        <dbReference type="ChEBI" id="CHEBI:33019"/>
        <dbReference type="ChEBI" id="CHEBI:58045"/>
        <dbReference type="ChEBI" id="CHEBI:78442"/>
        <dbReference type="ChEBI" id="CHEBI:78528"/>
        <dbReference type="ChEBI" id="CHEBI:456215"/>
        <dbReference type="EC" id="6.1.1.5"/>
    </reaction>
</comment>
<evidence type="ECO:0000256" key="7">
    <source>
        <dbReference type="ARBA" id="ARBA00023146"/>
    </source>
</evidence>
<evidence type="ECO:0000256" key="10">
    <source>
        <dbReference type="HAMAP-Rule" id="MF_02002"/>
    </source>
</evidence>
<dbReference type="Proteomes" id="UP000772181">
    <property type="component" value="Unassembled WGS sequence"/>
</dbReference>
<dbReference type="Gene3D" id="2.170.220.10">
    <property type="match status" value="1"/>
</dbReference>
<dbReference type="CDD" id="cd07960">
    <property type="entry name" value="Anticodon_Ia_Ile_BEm"/>
    <property type="match status" value="1"/>
</dbReference>
<evidence type="ECO:0000313" key="15">
    <source>
        <dbReference type="Proteomes" id="UP000772181"/>
    </source>
</evidence>
<dbReference type="SUPFAM" id="SSF50677">
    <property type="entry name" value="ValRS/IleRS/LeuRS editing domain"/>
    <property type="match status" value="1"/>
</dbReference>
<feature type="short sequence motif" description="'KMSKS' region" evidence="10">
    <location>
        <begin position="602"/>
        <end position="606"/>
    </location>
</feature>
<dbReference type="Pfam" id="PF08264">
    <property type="entry name" value="Anticodon_1"/>
    <property type="match status" value="1"/>
</dbReference>
<comment type="similarity">
    <text evidence="1 10">Belongs to the class-I aminoacyl-tRNA synthetase family. IleS type 1 subfamily.</text>
</comment>
<feature type="domain" description="Methionyl/Valyl/Leucyl/Isoleucyl-tRNA synthetase anticodon-binding" evidence="13">
    <location>
        <begin position="685"/>
        <end position="842"/>
    </location>
</feature>
<feature type="binding site" evidence="10">
    <location>
        <position position="904"/>
    </location>
    <ligand>
        <name>Zn(2+)</name>
        <dbReference type="ChEBI" id="CHEBI:29105"/>
    </ligand>
</feature>
<dbReference type="EC" id="6.1.1.5" evidence="10"/>
<feature type="binding site" evidence="10">
    <location>
        <position position="921"/>
    </location>
    <ligand>
        <name>Zn(2+)</name>
        <dbReference type="ChEBI" id="CHEBI:29105"/>
    </ligand>
</feature>
<dbReference type="InterPro" id="IPR009080">
    <property type="entry name" value="tRNAsynth_Ia_anticodon-bd"/>
</dbReference>
<dbReference type="GO" id="GO:0002161">
    <property type="term" value="F:aminoacyl-tRNA deacylase activity"/>
    <property type="evidence" value="ECO:0007669"/>
    <property type="project" value="InterPro"/>
</dbReference>
<dbReference type="SUPFAM" id="SSF52374">
    <property type="entry name" value="Nucleotidylyl transferase"/>
    <property type="match status" value="1"/>
</dbReference>
<dbReference type="PANTHER" id="PTHR42765:SF1">
    <property type="entry name" value="ISOLEUCINE--TRNA LIGASE, MITOCHONDRIAL"/>
    <property type="match status" value="1"/>
</dbReference>
<keyword evidence="10" id="KW-0862">Zinc</keyword>
<feature type="binding site" evidence="10">
    <location>
        <position position="561"/>
    </location>
    <ligand>
        <name>L-isoleucyl-5'-AMP</name>
        <dbReference type="ChEBI" id="CHEBI:178002"/>
    </ligand>
</feature>
<gene>
    <name evidence="10 14" type="primary">ileS</name>
    <name evidence="14" type="ORF">HY730_00960</name>
</gene>
<dbReference type="CDD" id="cd00818">
    <property type="entry name" value="IleRS_core"/>
    <property type="match status" value="1"/>
</dbReference>
<feature type="domain" description="Aminoacyl-tRNA synthetase class Ia" evidence="11">
    <location>
        <begin position="26"/>
        <end position="641"/>
    </location>
</feature>
<dbReference type="Pfam" id="PF06827">
    <property type="entry name" value="zf-FPG_IleRS"/>
    <property type="match status" value="1"/>
</dbReference>
<dbReference type="GO" id="GO:0000049">
    <property type="term" value="F:tRNA binding"/>
    <property type="evidence" value="ECO:0007669"/>
    <property type="project" value="InterPro"/>
</dbReference>
<dbReference type="Gene3D" id="1.10.730.20">
    <property type="match status" value="1"/>
</dbReference>
<dbReference type="Gene3D" id="1.10.10.830">
    <property type="entry name" value="Ile-tRNA synthetase CP2 domain-like"/>
    <property type="match status" value="1"/>
</dbReference>
<evidence type="ECO:0000259" key="11">
    <source>
        <dbReference type="Pfam" id="PF00133"/>
    </source>
</evidence>
<evidence type="ECO:0000259" key="13">
    <source>
        <dbReference type="Pfam" id="PF08264"/>
    </source>
</evidence>
<protein>
    <recommendedName>
        <fullName evidence="10">Isoleucine--tRNA ligase</fullName>
        <ecNumber evidence="10">6.1.1.5</ecNumber>
    </recommendedName>
    <alternativeName>
        <fullName evidence="10">Isoleucyl-tRNA synthetase</fullName>
        <shortName evidence="10">IleRS</shortName>
    </alternativeName>
</protein>
<evidence type="ECO:0000256" key="9">
    <source>
        <dbReference type="ARBA" id="ARBA00048359"/>
    </source>
</evidence>
<keyword evidence="10" id="KW-0479">Metal-binding</keyword>
<feature type="binding site" evidence="10">
    <location>
        <position position="924"/>
    </location>
    <ligand>
        <name>Zn(2+)</name>
        <dbReference type="ChEBI" id="CHEBI:29105"/>
    </ligand>
</feature>
<keyword evidence="4 10" id="KW-0547">Nucleotide-binding</keyword>
<dbReference type="GO" id="GO:0006428">
    <property type="term" value="P:isoleucyl-tRNA aminoacylation"/>
    <property type="evidence" value="ECO:0007669"/>
    <property type="project" value="UniProtKB-UniRule"/>
</dbReference>
<comment type="subunit">
    <text evidence="10">Monomer.</text>
</comment>
<keyword evidence="7 10" id="KW-0030">Aminoacyl-tRNA synthetase</keyword>
<dbReference type="NCBIfam" id="TIGR00392">
    <property type="entry name" value="ileS"/>
    <property type="match status" value="1"/>
</dbReference>
<evidence type="ECO:0000259" key="12">
    <source>
        <dbReference type="Pfam" id="PF06827"/>
    </source>
</evidence>
<keyword evidence="3 10" id="KW-0436">Ligase</keyword>
<dbReference type="GO" id="GO:0004822">
    <property type="term" value="F:isoleucine-tRNA ligase activity"/>
    <property type="evidence" value="ECO:0007669"/>
    <property type="project" value="UniProtKB-UniRule"/>
</dbReference>
<keyword evidence="6 10" id="KW-0648">Protein biosynthesis</keyword>
<evidence type="ECO:0000256" key="8">
    <source>
        <dbReference type="ARBA" id="ARBA00025217"/>
    </source>
</evidence>
<keyword evidence="5 10" id="KW-0067">ATP-binding</keyword>
<feature type="short sequence motif" description="'HIGH' region" evidence="10">
    <location>
        <begin position="57"/>
        <end position="67"/>
    </location>
</feature>
<evidence type="ECO:0000256" key="1">
    <source>
        <dbReference type="ARBA" id="ARBA00006887"/>
    </source>
</evidence>
<organism evidence="14 15">
    <name type="scientific">Tectimicrobiota bacterium</name>
    <dbReference type="NCBI Taxonomy" id="2528274"/>
    <lineage>
        <taxon>Bacteria</taxon>
        <taxon>Pseudomonadati</taxon>
        <taxon>Nitrospinota/Tectimicrobiota group</taxon>
        <taxon>Candidatus Tectimicrobiota</taxon>
    </lineage>
</organism>
<dbReference type="GO" id="GO:0005524">
    <property type="term" value="F:ATP binding"/>
    <property type="evidence" value="ECO:0007669"/>
    <property type="project" value="UniProtKB-UniRule"/>
</dbReference>
<evidence type="ECO:0000313" key="14">
    <source>
        <dbReference type="EMBL" id="MBI4594931.1"/>
    </source>
</evidence>
<dbReference type="InterPro" id="IPR010663">
    <property type="entry name" value="Znf_FPG/IleRS"/>
</dbReference>
<dbReference type="Gene3D" id="3.90.740.10">
    <property type="entry name" value="Valyl/Leucyl/Isoleucyl-tRNA synthetase, editing domain"/>
    <property type="match status" value="1"/>
</dbReference>
<dbReference type="FunFam" id="3.40.50.620:FF:000152">
    <property type="entry name" value="Isoleucine--tRNA ligase"/>
    <property type="match status" value="1"/>
</dbReference>
<proteinExistence type="inferred from homology"/>
<feature type="binding site" evidence="10">
    <location>
        <position position="605"/>
    </location>
    <ligand>
        <name>ATP</name>
        <dbReference type="ChEBI" id="CHEBI:30616"/>
    </ligand>
</feature>
<dbReference type="GO" id="GO:0008270">
    <property type="term" value="F:zinc ion binding"/>
    <property type="evidence" value="ECO:0007669"/>
    <property type="project" value="UniProtKB-UniRule"/>
</dbReference>
<dbReference type="Gene3D" id="3.40.50.620">
    <property type="entry name" value="HUPs"/>
    <property type="match status" value="2"/>
</dbReference>
<dbReference type="PROSITE" id="PS00178">
    <property type="entry name" value="AA_TRNA_LIGASE_I"/>
    <property type="match status" value="1"/>
</dbReference>
<sequence length="929" mass="107063">MDYKATLNLPKTDFPMKANLAQNEPKILKFWEEKKVYHKIREKFAGRPKYILHDGPPYANGHIHLGTALNKILKDFVVKVHSMEGYDAVYVPGWDCHGLPIEHQVGIELGSQKAKMSKSEIRKFCREFAAKYVNIQREEFVRLGVLGNWENPYLTMSYDYEAVIIRELGKFMANGSLYKGLKPVYWCYSCQTALAEAEVEYNDRTSPSIYVKFPLSSSLEKLSPKLTGKRGYVIIWTTTPWTLPANLAIAFNPDFEYVAVELGDEFYVVAKELLESVALILKIDPGEILATFPGRALDGLKCRHPFYDRESVLIMGDHVTLTQGTGCVHSAPGHGQEDYEVGMKYGLEIYSPVDSKGHFVPELEFFGGQFVFEANKNITAKLKADGFLLKEETITHSYPHCWRCKKPVIYRATSQWFISMEKNDLRKRTLQAIRNVEWIPEWGEERIYSMIENRPDWCLSRQRSWGVPITVIYCNSCNHLLVSQQIANFVADIVDIHGADVWFEWDIDRLLPENLACPQCGKRDFRKEEDILDVWFDSGVSQAAVLARRPELTWPCDMYLEGSDQHRGWFHSSLLAAVGTRNEAPYRRVLTHGYTVDGVGKKMSKSAGNVINPEEVIKQYGAEVLRLWVSSENYRDDVRISDEILKRLSEAYRRIRNTCRFILGNLYDFNPRTDMVSYQDCREIDRFVLHRLQGLIERLRRAFKEYEYHIFYHTFYNFCTVDLSAFYLDILKDSLYTLKANSRDRRSAQTVLWNTLDAMVKLMAPVLSFTAEEVWSSIPKMSSEDFSIHLTIFPEVNPEYVDMELASRWERIIEVRKEVAKVLEEARQKKEIGHSLDAQVEIFAGKELHSFLGKYGQELGSVFIVSSVILRELGKAPEQAYQSPVLPEMKIMVRQAPGTKCERCWIYTPEVGLNRDYPTICPRCTAAVS</sequence>
<dbReference type="InterPro" id="IPR023585">
    <property type="entry name" value="Ile-tRNA-ligase_type1"/>
</dbReference>
<accession>A0A933LQ33</accession>
<dbReference type="PANTHER" id="PTHR42765">
    <property type="entry name" value="SOLEUCYL-TRNA SYNTHETASE"/>
    <property type="match status" value="1"/>
</dbReference>
<dbReference type="PRINTS" id="PR00984">
    <property type="entry name" value="TRNASYNTHILE"/>
</dbReference>
<dbReference type="AlphaFoldDB" id="A0A933LQ33"/>
<feature type="domain" description="Zinc finger FPG/IleRS-type" evidence="12">
    <location>
        <begin position="900"/>
        <end position="925"/>
    </location>
</feature>
<comment type="subcellular location">
    <subcellularLocation>
        <location evidence="10">Cytoplasm</location>
    </subcellularLocation>
</comment>